<protein>
    <recommendedName>
        <fullName evidence="5">TIR domain-containing protein</fullName>
    </recommendedName>
</protein>
<dbReference type="FunFam" id="3.40.50.10140:FF:000007">
    <property type="entry name" value="Disease resistance protein (TIR-NBS-LRR class)"/>
    <property type="match status" value="1"/>
</dbReference>
<dbReference type="InterPro" id="IPR032675">
    <property type="entry name" value="LRR_dom_sf"/>
</dbReference>
<dbReference type="Gene3D" id="1.10.8.430">
    <property type="entry name" value="Helical domain of apoptotic protease-activating factors"/>
    <property type="match status" value="1"/>
</dbReference>
<dbReference type="InterPro" id="IPR027417">
    <property type="entry name" value="P-loop_NTPase"/>
</dbReference>
<dbReference type="Gene3D" id="3.40.50.300">
    <property type="entry name" value="P-loop containing nucleotide triphosphate hydrolases"/>
    <property type="match status" value="1"/>
</dbReference>
<dbReference type="InterPro" id="IPR035897">
    <property type="entry name" value="Toll_tir_struct_dom_sf"/>
</dbReference>
<dbReference type="SUPFAM" id="SSF52058">
    <property type="entry name" value="L domain-like"/>
    <property type="match status" value="1"/>
</dbReference>
<dbReference type="PROSITE" id="PS51450">
    <property type="entry name" value="LRR"/>
    <property type="match status" value="1"/>
</dbReference>
<keyword evidence="7" id="KW-1185">Reference proteome</keyword>
<dbReference type="GO" id="GO:0051707">
    <property type="term" value="P:response to other organism"/>
    <property type="evidence" value="ECO:0007669"/>
    <property type="project" value="UniProtKB-ARBA"/>
</dbReference>
<dbReference type="PROSITE" id="PS50104">
    <property type="entry name" value="TIR"/>
    <property type="match status" value="1"/>
</dbReference>
<dbReference type="Pfam" id="PF01582">
    <property type="entry name" value="TIR"/>
    <property type="match status" value="1"/>
</dbReference>
<evidence type="ECO:0000313" key="6">
    <source>
        <dbReference type="EMBL" id="KAK9927838.1"/>
    </source>
</evidence>
<dbReference type="InterPro" id="IPR058192">
    <property type="entry name" value="WHD_ROQ1-like"/>
</dbReference>
<dbReference type="SUPFAM" id="SSF52200">
    <property type="entry name" value="Toll/Interleukin receptor TIR domain"/>
    <property type="match status" value="1"/>
</dbReference>
<dbReference type="EMBL" id="JBEDUW010000005">
    <property type="protein sequence ID" value="KAK9927838.1"/>
    <property type="molecule type" value="Genomic_DNA"/>
</dbReference>
<dbReference type="Pfam" id="PF23598">
    <property type="entry name" value="LRR_14"/>
    <property type="match status" value="1"/>
</dbReference>
<dbReference type="InterPro" id="IPR042197">
    <property type="entry name" value="Apaf_helical"/>
</dbReference>
<comment type="caution">
    <text evidence="6">The sequence shown here is derived from an EMBL/GenBank/DDBJ whole genome shotgun (WGS) entry which is preliminary data.</text>
</comment>
<keyword evidence="1" id="KW-0433">Leucine-rich repeat</keyword>
<sequence length="1101" mass="124147">MATSSSSSSASKHWIYDVFLSFRGEDTRLGFTDNLYLTLKEAAINAFLDDNELRRGGNITVELVRAIQGSRISVIVFSRRYADSSWCLEELVQIMECRRKLGQIVLPVFYDVDPSDVRKQTGTIAEAFDQKHKDKDEDEVKRWRAALSEAANLSGWDLRNTADGHQGMFIRKIRDDITGYLNSKLLHVADHQVGIDSRLQDIIFHLGIGILDDVRMVGIWGMGGIGKTLVAKAIYNQIFHSFEASSFLANVRETAKEPNGKVTLQEKLLSDILNKTKTVVGDVDRGINIIKKGLGCRRVLVVIDDVDQLDQLNDLAINHGSFGQGSRIIITTRDKHVLEQLGVDTTYPAREMNAEESLELFSLHAFKTRYPNEGYVELSRSVVDYCGGLPLALKVLGSFLLKRSTTFWESAIKKLEKIPHLEIQEKLKISFDGLNDDTEQAIFLDISCFFIGMDVNCVKQILDGCGFFPDLGIEVLIQRCLLTVSETNELMMHDLLRDMGREIVRAKSPENTGKRCRLWDDADATDVLRDKSGSEEIEGLTLKMLTPDAKASFSTKAFSKMKRLRLLKLNYVQLSGGYKSFCNKLRWLSWHGFPLKFIPKDFSLLNVVAIDLQYSNLRHLWEDSRSLEKLKILDLSHSHYLTQSPDFLKLPILENLALEDCTSLSEIDQSIGHLDRLSSVNLRGCIMLKDLPRSFYKLKSMRTLVLAGCSRFEKLDDDLGDMVSLTTLDADNTAIREIPSSIVRLKNLGRFSLSGLESNRTTLILPPSLRGLNSLTELSLRGCNLSGDSIPNDLGSLYSLRQLDLGENSFCRLPSLSSLSKLWRLSLLNCTSLHAVPELPISLTTLLAQNCPALERLPDLSKLSLGSVYFNNSSKLTDFSGSEKFLNSMENIRMEGCTSLTTTFKDSLLQRWNYIGPGGITLPGYDIPEWFLVNEGDIVIFQVPPISDRNVIALTLCVSYSPLLYSFTSPIEVDGFYVTNHTKQTCFIHRPFSTFQVTSRRDYLWLGHLPNDKFNLEGGDFVEVFIEVGSDYSKQTHVKVKKIGVSLVWDNNQADFRVAERGTWFLSAPYCPIRLLTWIQKLSANLHQMAAYLQASWLHQD</sequence>
<dbReference type="Proteomes" id="UP001457282">
    <property type="component" value="Unassembled WGS sequence"/>
</dbReference>
<organism evidence="6 7">
    <name type="scientific">Rubus argutus</name>
    <name type="common">Southern blackberry</name>
    <dbReference type="NCBI Taxonomy" id="59490"/>
    <lineage>
        <taxon>Eukaryota</taxon>
        <taxon>Viridiplantae</taxon>
        <taxon>Streptophyta</taxon>
        <taxon>Embryophyta</taxon>
        <taxon>Tracheophyta</taxon>
        <taxon>Spermatophyta</taxon>
        <taxon>Magnoliopsida</taxon>
        <taxon>eudicotyledons</taxon>
        <taxon>Gunneridae</taxon>
        <taxon>Pentapetalae</taxon>
        <taxon>rosids</taxon>
        <taxon>fabids</taxon>
        <taxon>Rosales</taxon>
        <taxon>Rosaceae</taxon>
        <taxon>Rosoideae</taxon>
        <taxon>Rosoideae incertae sedis</taxon>
        <taxon>Rubus</taxon>
    </lineage>
</organism>
<evidence type="ECO:0000256" key="2">
    <source>
        <dbReference type="ARBA" id="ARBA00022737"/>
    </source>
</evidence>
<name>A0AAW1WVY1_RUBAR</name>
<dbReference type="GO" id="GO:0006952">
    <property type="term" value="P:defense response"/>
    <property type="evidence" value="ECO:0007669"/>
    <property type="project" value="UniProtKB-KW"/>
</dbReference>
<evidence type="ECO:0000256" key="1">
    <source>
        <dbReference type="ARBA" id="ARBA00022614"/>
    </source>
</evidence>
<keyword evidence="2" id="KW-0677">Repeat</keyword>
<dbReference type="InterPro" id="IPR000157">
    <property type="entry name" value="TIR_dom"/>
</dbReference>
<gene>
    <name evidence="6" type="ORF">M0R45_025004</name>
</gene>
<accession>A0AAW1WVY1</accession>
<dbReference type="PANTHER" id="PTHR11017">
    <property type="entry name" value="LEUCINE-RICH REPEAT-CONTAINING PROTEIN"/>
    <property type="match status" value="1"/>
</dbReference>
<dbReference type="SMART" id="SM00255">
    <property type="entry name" value="TIR"/>
    <property type="match status" value="1"/>
</dbReference>
<dbReference type="PANTHER" id="PTHR11017:SF575">
    <property type="entry name" value="ADP-RIBOSYL CYCLASE_CYCLIC ADP-RIBOSE HYDROLASE"/>
    <property type="match status" value="1"/>
</dbReference>
<evidence type="ECO:0000256" key="3">
    <source>
        <dbReference type="ARBA" id="ARBA00022821"/>
    </source>
</evidence>
<dbReference type="InterPro" id="IPR044974">
    <property type="entry name" value="Disease_R_plants"/>
</dbReference>
<feature type="domain" description="TIR" evidence="5">
    <location>
        <begin position="14"/>
        <end position="177"/>
    </location>
</feature>
<dbReference type="InterPro" id="IPR055414">
    <property type="entry name" value="LRR_R13L4/SHOC2-like"/>
</dbReference>
<proteinExistence type="predicted"/>
<dbReference type="InterPro" id="IPR001611">
    <property type="entry name" value="Leu-rich_rpt"/>
</dbReference>
<dbReference type="SUPFAM" id="SSF52540">
    <property type="entry name" value="P-loop containing nucleoside triphosphate hydrolases"/>
    <property type="match status" value="1"/>
</dbReference>
<dbReference type="InterPro" id="IPR002182">
    <property type="entry name" value="NB-ARC"/>
</dbReference>
<reference evidence="6 7" key="1">
    <citation type="journal article" date="2023" name="G3 (Bethesda)">
        <title>A chromosome-length genome assembly and annotation of blackberry (Rubus argutus, cv. 'Hillquist').</title>
        <authorList>
            <person name="Bruna T."/>
            <person name="Aryal R."/>
            <person name="Dudchenko O."/>
            <person name="Sargent D.J."/>
            <person name="Mead D."/>
            <person name="Buti M."/>
            <person name="Cavallini A."/>
            <person name="Hytonen T."/>
            <person name="Andres J."/>
            <person name="Pham M."/>
            <person name="Weisz D."/>
            <person name="Mascagni F."/>
            <person name="Usai G."/>
            <person name="Natali L."/>
            <person name="Bassil N."/>
            <person name="Fernandez G.E."/>
            <person name="Lomsadze A."/>
            <person name="Armour M."/>
            <person name="Olukolu B."/>
            <person name="Poorten T."/>
            <person name="Britton C."/>
            <person name="Davik J."/>
            <person name="Ashrafi H."/>
            <person name="Aiden E.L."/>
            <person name="Borodovsky M."/>
            <person name="Worthington M."/>
        </authorList>
    </citation>
    <scope>NUCLEOTIDE SEQUENCE [LARGE SCALE GENOMIC DNA]</scope>
    <source>
        <strain evidence="6">PI 553951</strain>
    </source>
</reference>
<dbReference type="Gene3D" id="3.40.50.10140">
    <property type="entry name" value="Toll/interleukin-1 receptor homology (TIR) domain"/>
    <property type="match status" value="1"/>
</dbReference>
<evidence type="ECO:0000259" key="5">
    <source>
        <dbReference type="PROSITE" id="PS50104"/>
    </source>
</evidence>
<keyword evidence="4" id="KW-0520">NAD</keyword>
<evidence type="ECO:0000313" key="7">
    <source>
        <dbReference type="Proteomes" id="UP001457282"/>
    </source>
</evidence>
<dbReference type="Pfam" id="PF00931">
    <property type="entry name" value="NB-ARC"/>
    <property type="match status" value="1"/>
</dbReference>
<dbReference type="Pfam" id="PF23282">
    <property type="entry name" value="WHD_ROQ1"/>
    <property type="match status" value="1"/>
</dbReference>
<dbReference type="Gene3D" id="3.80.10.10">
    <property type="entry name" value="Ribonuclease Inhibitor"/>
    <property type="match status" value="2"/>
</dbReference>
<evidence type="ECO:0000256" key="4">
    <source>
        <dbReference type="ARBA" id="ARBA00023027"/>
    </source>
</evidence>
<keyword evidence="3" id="KW-0611">Plant defense</keyword>
<dbReference type="PRINTS" id="PR00364">
    <property type="entry name" value="DISEASERSIST"/>
</dbReference>
<dbReference type="GO" id="GO:0007165">
    <property type="term" value="P:signal transduction"/>
    <property type="evidence" value="ECO:0007669"/>
    <property type="project" value="InterPro"/>
</dbReference>
<dbReference type="AlphaFoldDB" id="A0AAW1WVY1"/>
<dbReference type="GO" id="GO:0043531">
    <property type="term" value="F:ADP binding"/>
    <property type="evidence" value="ECO:0007669"/>
    <property type="project" value="InterPro"/>
</dbReference>